<evidence type="ECO:0000313" key="2">
    <source>
        <dbReference type="Proteomes" id="UP000639338"/>
    </source>
</evidence>
<gene>
    <name evidence="1" type="ORF">HCN44_000436</name>
</gene>
<dbReference type="AlphaFoldDB" id="A0A834XTQ8"/>
<proteinExistence type="predicted"/>
<reference evidence="1 2" key="1">
    <citation type="submission" date="2020-08" db="EMBL/GenBank/DDBJ databases">
        <title>Aphidius gifuensis genome sequencing and assembly.</title>
        <authorList>
            <person name="Du Z."/>
        </authorList>
    </citation>
    <scope>NUCLEOTIDE SEQUENCE [LARGE SCALE GENOMIC DNA]</scope>
    <source>
        <strain evidence="1">YNYX2018</strain>
        <tissue evidence="1">Adults</tissue>
    </source>
</reference>
<sequence>MVTYVRGKPARGRRRAVASAANIGDILTSTKRRTQPLQHQPVPVIVGSIIQPAGSYIVSEDTVYSVGSCRRAVD</sequence>
<name>A0A834XTQ8_APHGI</name>
<accession>A0A834XTQ8</accession>
<dbReference type="EMBL" id="JACMRX010000004">
    <property type="protein sequence ID" value="KAF7990631.1"/>
    <property type="molecule type" value="Genomic_DNA"/>
</dbReference>
<protein>
    <submittedName>
        <fullName evidence="1">Uncharacterized protein</fullName>
    </submittedName>
</protein>
<dbReference type="Proteomes" id="UP000639338">
    <property type="component" value="Unassembled WGS sequence"/>
</dbReference>
<evidence type="ECO:0000313" key="1">
    <source>
        <dbReference type="EMBL" id="KAF7990631.1"/>
    </source>
</evidence>
<comment type="caution">
    <text evidence="1">The sequence shown here is derived from an EMBL/GenBank/DDBJ whole genome shotgun (WGS) entry which is preliminary data.</text>
</comment>
<organism evidence="1 2">
    <name type="scientific">Aphidius gifuensis</name>
    <name type="common">Parasitoid wasp</name>
    <dbReference type="NCBI Taxonomy" id="684658"/>
    <lineage>
        <taxon>Eukaryota</taxon>
        <taxon>Metazoa</taxon>
        <taxon>Ecdysozoa</taxon>
        <taxon>Arthropoda</taxon>
        <taxon>Hexapoda</taxon>
        <taxon>Insecta</taxon>
        <taxon>Pterygota</taxon>
        <taxon>Neoptera</taxon>
        <taxon>Endopterygota</taxon>
        <taxon>Hymenoptera</taxon>
        <taxon>Apocrita</taxon>
        <taxon>Ichneumonoidea</taxon>
        <taxon>Braconidae</taxon>
        <taxon>Aphidiinae</taxon>
        <taxon>Aphidius</taxon>
    </lineage>
</organism>
<keyword evidence="2" id="KW-1185">Reference proteome</keyword>